<keyword evidence="2" id="KW-1185">Reference proteome</keyword>
<dbReference type="Proteomes" id="UP000006038">
    <property type="component" value="Chromosome 4"/>
</dbReference>
<sequence length="56" mass="6620">MHLFCSNTQPALEIKAAQVWWKVLNEIQLPRCFPSNNQKKFDSCWISCREQVCFTT</sequence>
<accession>J3M176</accession>
<evidence type="ECO:0000313" key="1">
    <source>
        <dbReference type="EnsemblPlants" id="OB04G31510.1"/>
    </source>
</evidence>
<protein>
    <submittedName>
        <fullName evidence="1">Uncharacterized protein</fullName>
    </submittedName>
</protein>
<dbReference type="AlphaFoldDB" id="J3M176"/>
<proteinExistence type="predicted"/>
<reference evidence="1" key="1">
    <citation type="journal article" date="2013" name="Nat. Commun.">
        <title>Whole-genome sequencing of Oryza brachyantha reveals mechanisms underlying Oryza genome evolution.</title>
        <authorList>
            <person name="Chen J."/>
            <person name="Huang Q."/>
            <person name="Gao D."/>
            <person name="Wang J."/>
            <person name="Lang Y."/>
            <person name="Liu T."/>
            <person name="Li B."/>
            <person name="Bai Z."/>
            <person name="Luis Goicoechea J."/>
            <person name="Liang C."/>
            <person name="Chen C."/>
            <person name="Zhang W."/>
            <person name="Sun S."/>
            <person name="Liao Y."/>
            <person name="Zhang X."/>
            <person name="Yang L."/>
            <person name="Song C."/>
            <person name="Wang M."/>
            <person name="Shi J."/>
            <person name="Liu G."/>
            <person name="Liu J."/>
            <person name="Zhou H."/>
            <person name="Zhou W."/>
            <person name="Yu Q."/>
            <person name="An N."/>
            <person name="Chen Y."/>
            <person name="Cai Q."/>
            <person name="Wang B."/>
            <person name="Liu B."/>
            <person name="Min J."/>
            <person name="Huang Y."/>
            <person name="Wu H."/>
            <person name="Li Z."/>
            <person name="Zhang Y."/>
            <person name="Yin Y."/>
            <person name="Song W."/>
            <person name="Jiang J."/>
            <person name="Jackson S.A."/>
            <person name="Wing R.A."/>
            <person name="Wang J."/>
            <person name="Chen M."/>
        </authorList>
    </citation>
    <scope>NUCLEOTIDE SEQUENCE [LARGE SCALE GENOMIC DNA]</scope>
    <source>
        <strain evidence="1">cv. IRGC 101232</strain>
    </source>
</reference>
<dbReference type="HOGENOM" id="CLU_3017475_0_0_1"/>
<name>J3M176_ORYBR</name>
<reference evidence="1" key="2">
    <citation type="submission" date="2013-04" db="UniProtKB">
        <authorList>
            <consortium name="EnsemblPlants"/>
        </authorList>
    </citation>
    <scope>IDENTIFICATION</scope>
</reference>
<dbReference type="EnsemblPlants" id="OB04G31510.1">
    <property type="protein sequence ID" value="OB04G31510.1"/>
    <property type="gene ID" value="OB04G31510"/>
</dbReference>
<organism evidence="1">
    <name type="scientific">Oryza brachyantha</name>
    <name type="common">malo sina</name>
    <dbReference type="NCBI Taxonomy" id="4533"/>
    <lineage>
        <taxon>Eukaryota</taxon>
        <taxon>Viridiplantae</taxon>
        <taxon>Streptophyta</taxon>
        <taxon>Embryophyta</taxon>
        <taxon>Tracheophyta</taxon>
        <taxon>Spermatophyta</taxon>
        <taxon>Magnoliopsida</taxon>
        <taxon>Liliopsida</taxon>
        <taxon>Poales</taxon>
        <taxon>Poaceae</taxon>
        <taxon>BOP clade</taxon>
        <taxon>Oryzoideae</taxon>
        <taxon>Oryzeae</taxon>
        <taxon>Oryzinae</taxon>
        <taxon>Oryza</taxon>
    </lineage>
</organism>
<evidence type="ECO:0000313" key="2">
    <source>
        <dbReference type="Proteomes" id="UP000006038"/>
    </source>
</evidence>
<dbReference type="Gramene" id="OB04G31510.1">
    <property type="protein sequence ID" value="OB04G31510.1"/>
    <property type="gene ID" value="OB04G31510"/>
</dbReference>